<accession>A0ABP7I1Q0</accession>
<dbReference type="EMBL" id="BAABAH010000001">
    <property type="protein sequence ID" value="GAA3804893.1"/>
    <property type="molecule type" value="Genomic_DNA"/>
</dbReference>
<protein>
    <submittedName>
        <fullName evidence="2">EstA family serine hydrolase</fullName>
    </submittedName>
</protein>
<sequence length="384" mass="41604">MTYVAHEGRATVHGTCASAFEPLRDLLASNLADGSDLGASLAVLQDGELVVDLWGGEARPGEPWQEDTIVQVWSVTKTMAAFTALVLADRGVLDLDAPVSTYWDGFRDERVLVRHVLSHTSGYAGWTEPLDTDGLLDLERSERMLAEQEPWWEPGTSSGYHMMSYGHLVDGIVRGATGVPLADQFRTLVAEPLGADFHLGVPESEHGRIAELEPPRTADVASALPEDSFFLATVTNPLLDVPAVLLTPAWRSTSLAGLNGHGNARSIAQVQSVVSHGGERDGVRLLGQETLDRIFDVQADGPDRVLPVSLRWGTGYALPVTAAPAVPEGRVCWWTGWGGSVVVNDLERRVTVAYAMNRMHDHYWASPRTDGYVRTAFECVEAGA</sequence>
<dbReference type="Pfam" id="PF00144">
    <property type="entry name" value="Beta-lactamase"/>
    <property type="match status" value="1"/>
</dbReference>
<dbReference type="RefSeq" id="WP_344772225.1">
    <property type="nucleotide sequence ID" value="NZ_BAABAH010000001.1"/>
</dbReference>
<dbReference type="Proteomes" id="UP001501821">
    <property type="component" value="Unassembled WGS sequence"/>
</dbReference>
<dbReference type="InterPro" id="IPR012338">
    <property type="entry name" value="Beta-lactam/transpept-like"/>
</dbReference>
<comment type="caution">
    <text evidence="2">The sequence shown here is derived from an EMBL/GenBank/DDBJ whole genome shotgun (WGS) entry which is preliminary data.</text>
</comment>
<dbReference type="InterPro" id="IPR001466">
    <property type="entry name" value="Beta-lactam-related"/>
</dbReference>
<dbReference type="InterPro" id="IPR052907">
    <property type="entry name" value="Beta-lactamase/esterase"/>
</dbReference>
<name>A0ABP7I1Q0_9ACTN</name>
<proteinExistence type="predicted"/>
<evidence type="ECO:0000313" key="3">
    <source>
        <dbReference type="Proteomes" id="UP001501821"/>
    </source>
</evidence>
<gene>
    <name evidence="2" type="ORF">GCM10022242_05160</name>
</gene>
<dbReference type="SUPFAM" id="SSF56601">
    <property type="entry name" value="beta-lactamase/transpeptidase-like"/>
    <property type="match status" value="1"/>
</dbReference>
<organism evidence="2 3">
    <name type="scientific">Nocardioides panacisoli</name>
    <dbReference type="NCBI Taxonomy" id="627624"/>
    <lineage>
        <taxon>Bacteria</taxon>
        <taxon>Bacillati</taxon>
        <taxon>Actinomycetota</taxon>
        <taxon>Actinomycetes</taxon>
        <taxon>Propionibacteriales</taxon>
        <taxon>Nocardioidaceae</taxon>
        <taxon>Nocardioides</taxon>
    </lineage>
</organism>
<feature type="domain" description="Beta-lactamase-related" evidence="1">
    <location>
        <begin position="27"/>
        <end position="361"/>
    </location>
</feature>
<dbReference type="GO" id="GO:0016787">
    <property type="term" value="F:hydrolase activity"/>
    <property type="evidence" value="ECO:0007669"/>
    <property type="project" value="UniProtKB-KW"/>
</dbReference>
<reference evidence="3" key="1">
    <citation type="journal article" date="2019" name="Int. J. Syst. Evol. Microbiol.">
        <title>The Global Catalogue of Microorganisms (GCM) 10K type strain sequencing project: providing services to taxonomists for standard genome sequencing and annotation.</title>
        <authorList>
            <consortium name="The Broad Institute Genomics Platform"/>
            <consortium name="The Broad Institute Genome Sequencing Center for Infectious Disease"/>
            <person name="Wu L."/>
            <person name="Ma J."/>
        </authorList>
    </citation>
    <scope>NUCLEOTIDE SEQUENCE [LARGE SCALE GENOMIC DNA]</scope>
    <source>
        <strain evidence="3">JCM 16953</strain>
    </source>
</reference>
<dbReference type="Gene3D" id="3.40.710.10">
    <property type="entry name" value="DD-peptidase/beta-lactamase superfamily"/>
    <property type="match status" value="1"/>
</dbReference>
<keyword evidence="2" id="KW-0378">Hydrolase</keyword>
<evidence type="ECO:0000313" key="2">
    <source>
        <dbReference type="EMBL" id="GAA3804893.1"/>
    </source>
</evidence>
<dbReference type="PANTHER" id="PTHR43319">
    <property type="entry name" value="BETA-LACTAMASE-RELATED"/>
    <property type="match status" value="1"/>
</dbReference>
<evidence type="ECO:0000259" key="1">
    <source>
        <dbReference type="Pfam" id="PF00144"/>
    </source>
</evidence>
<dbReference type="PANTHER" id="PTHR43319:SF3">
    <property type="entry name" value="BETA-LACTAMASE-RELATED DOMAIN-CONTAINING PROTEIN"/>
    <property type="match status" value="1"/>
</dbReference>
<keyword evidence="3" id="KW-1185">Reference proteome</keyword>